<comment type="caution">
    <text evidence="2">The sequence shown here is derived from an EMBL/GenBank/DDBJ whole genome shotgun (WGS) entry which is preliminary data.</text>
</comment>
<protein>
    <recommendedName>
        <fullName evidence="4">A-kinase anchor protein 17A</fullName>
    </recommendedName>
</protein>
<dbReference type="Pfam" id="PF25015">
    <property type="entry name" value="RBD_AKAP-17A"/>
    <property type="match status" value="1"/>
</dbReference>
<dbReference type="AlphaFoldDB" id="A0AAV1S7Y2"/>
<name>A0AAV1S7Y2_9ROSI</name>
<evidence type="ECO:0000313" key="3">
    <source>
        <dbReference type="Proteomes" id="UP001314170"/>
    </source>
</evidence>
<organism evidence="2 3">
    <name type="scientific">Dovyalis caffra</name>
    <dbReference type="NCBI Taxonomy" id="77055"/>
    <lineage>
        <taxon>Eukaryota</taxon>
        <taxon>Viridiplantae</taxon>
        <taxon>Streptophyta</taxon>
        <taxon>Embryophyta</taxon>
        <taxon>Tracheophyta</taxon>
        <taxon>Spermatophyta</taxon>
        <taxon>Magnoliopsida</taxon>
        <taxon>eudicotyledons</taxon>
        <taxon>Gunneridae</taxon>
        <taxon>Pentapetalae</taxon>
        <taxon>rosids</taxon>
        <taxon>fabids</taxon>
        <taxon>Malpighiales</taxon>
        <taxon>Salicaceae</taxon>
        <taxon>Flacourtieae</taxon>
        <taxon>Dovyalis</taxon>
    </lineage>
</organism>
<keyword evidence="3" id="KW-1185">Reference proteome</keyword>
<dbReference type="PANTHER" id="PTHR12484">
    <property type="entry name" value="B-LYMPHOCYTE ANTIGEN-RELATED"/>
    <property type="match status" value="1"/>
</dbReference>
<evidence type="ECO:0008006" key="4">
    <source>
        <dbReference type="Google" id="ProtNLM"/>
    </source>
</evidence>
<gene>
    <name evidence="2" type="ORF">DCAF_LOCUS20106</name>
</gene>
<evidence type="ECO:0000313" key="2">
    <source>
        <dbReference type="EMBL" id="CAK7347421.1"/>
    </source>
</evidence>
<keyword evidence="1" id="KW-0175">Coiled coil</keyword>
<dbReference type="EMBL" id="CAWUPB010001173">
    <property type="protein sequence ID" value="CAK7347421.1"/>
    <property type="molecule type" value="Genomic_DNA"/>
</dbReference>
<dbReference type="PANTHER" id="PTHR12484:SF4">
    <property type="entry name" value="A-KINASE ANCHOR PROTEIN 17A"/>
    <property type="match status" value="1"/>
</dbReference>
<feature type="coiled-coil region" evidence="1">
    <location>
        <begin position="102"/>
        <end position="129"/>
    </location>
</feature>
<sequence>MSSDIRPLETLSPTETLEIENGLSLVPRVKLNLTVHPSLPSSATKPIDEWKLKRSLIYFAKTSLSVTVPEDDLDIRRFKDVKKRKRDDPVAHGSLSIRDLGFLNSKKRNEEESEDLKVLEKKFLDWRKNVVEKMDQMEVNLQGEKYKLSVSIPESDDFEGMKKLWEEFYAFANKGYVRGGRQEPDTIVMKGVPSRWFAEPRVSSKPSMLVTHTIFSTFGKIRNLNVAEDDDQDKDAEETGGDIISGLQCKIVVQFEKHRDFYNAFKVLCGRSLQKQGSPLKADYEVTWAKDGFFRNSRSQAQEYSRVPAARGHYRNEVPRREPHTSQFTADDTRRKRFKASFASHATIFTPFSAREHIIPIAFTGPFLNLKSIKIYKKKLVKVLKPKCPISLSLADDRCGCYGNKSTQVVQSIQETLFHLNHDR</sequence>
<proteinExistence type="predicted"/>
<reference evidence="2 3" key="1">
    <citation type="submission" date="2024-01" db="EMBL/GenBank/DDBJ databases">
        <authorList>
            <person name="Waweru B."/>
        </authorList>
    </citation>
    <scope>NUCLEOTIDE SEQUENCE [LARGE SCALE GENOMIC DNA]</scope>
</reference>
<accession>A0AAV1S7Y2</accession>
<dbReference type="Proteomes" id="UP001314170">
    <property type="component" value="Unassembled WGS sequence"/>
</dbReference>
<dbReference type="InterPro" id="IPR056852">
    <property type="entry name" value="AK17A/B"/>
</dbReference>
<evidence type="ECO:0000256" key="1">
    <source>
        <dbReference type="SAM" id="Coils"/>
    </source>
</evidence>